<dbReference type="EMBL" id="GL890971">
    <property type="protein sequence ID" value="EGJ29014.1"/>
    <property type="molecule type" value="Genomic_DNA"/>
</dbReference>
<keyword evidence="2" id="KW-1185">Reference proteome</keyword>
<organism evidence="1 2">
    <name type="scientific">Moorena producens 3L</name>
    <dbReference type="NCBI Taxonomy" id="489825"/>
    <lineage>
        <taxon>Bacteria</taxon>
        <taxon>Bacillati</taxon>
        <taxon>Cyanobacteriota</taxon>
        <taxon>Cyanophyceae</taxon>
        <taxon>Coleofasciculales</taxon>
        <taxon>Coleofasciculaceae</taxon>
        <taxon>Moorena</taxon>
    </lineage>
</organism>
<accession>F4Y320</accession>
<reference evidence="2" key="1">
    <citation type="journal article" date="2011" name="Proc. Natl. Acad. Sci. U.S.A.">
        <title>Genomic insights into the physiology and ecology of the marine filamentous cyanobacterium Lyngbya majuscula.</title>
        <authorList>
            <person name="Jones A.C."/>
            <person name="Monroe E.A."/>
            <person name="Podell S."/>
            <person name="Hess W.R."/>
            <person name="Klages S."/>
            <person name="Esquenazi E."/>
            <person name="Niessen S."/>
            <person name="Hoover H."/>
            <person name="Rothmann M."/>
            <person name="Lasken R.S."/>
            <person name="Yates J.R.III."/>
            <person name="Reinhardt R."/>
            <person name="Kube M."/>
            <person name="Burkart M.D."/>
            <person name="Allen E.E."/>
            <person name="Dorrestein P.C."/>
            <person name="Gerwick W.H."/>
            <person name="Gerwick L."/>
        </authorList>
    </citation>
    <scope>NUCLEOTIDE SEQUENCE [LARGE SCALE GENOMIC DNA]</scope>
    <source>
        <strain evidence="2">3L</strain>
    </source>
</reference>
<name>F4Y320_9CYAN</name>
<gene>
    <name evidence="1" type="ORF">LYNGBM3L_70300</name>
</gene>
<dbReference type="HOGENOM" id="CLU_2082140_0_0_3"/>
<protein>
    <submittedName>
        <fullName evidence="1">Uncharacterized protein</fullName>
    </submittedName>
</protein>
<dbReference type="Proteomes" id="UP000003959">
    <property type="component" value="Unassembled WGS sequence"/>
</dbReference>
<dbReference type="eggNOG" id="COG3385">
    <property type="taxonomic scope" value="Bacteria"/>
</dbReference>
<sequence length="117" mass="13311">MLDRTQWQDKNLFMVGVIIGKRALPISWHCLDAIASGGNHGSRSWGRPPRPRCLPKTALHRFLNKRGASNCDEQKAILRPVLKLLKDYELVILGDIRCVLHFEETSKLRTENFTASS</sequence>
<evidence type="ECO:0000313" key="2">
    <source>
        <dbReference type="Proteomes" id="UP000003959"/>
    </source>
</evidence>
<dbReference type="AlphaFoldDB" id="F4Y320"/>
<proteinExistence type="predicted"/>
<dbReference type="RefSeq" id="WP_008191009.1">
    <property type="nucleotide sequence ID" value="NZ_GL890971.1"/>
</dbReference>
<evidence type="ECO:0000313" key="1">
    <source>
        <dbReference type="EMBL" id="EGJ29014.1"/>
    </source>
</evidence>